<name>A0A183U884_TOXCA</name>
<dbReference type="WBParaSite" id="TCNE_0000470401-mRNA-1">
    <property type="protein sequence ID" value="TCNE_0000470401-mRNA-1"/>
    <property type="gene ID" value="TCNE_0000470401"/>
</dbReference>
<reference evidence="3" key="1">
    <citation type="submission" date="2016-06" db="UniProtKB">
        <authorList>
            <consortium name="WormBaseParasite"/>
        </authorList>
    </citation>
    <scope>IDENTIFICATION</scope>
</reference>
<dbReference type="AlphaFoldDB" id="A0A183U884"/>
<organism evidence="2 3">
    <name type="scientific">Toxocara canis</name>
    <name type="common">Canine roundworm</name>
    <dbReference type="NCBI Taxonomy" id="6265"/>
    <lineage>
        <taxon>Eukaryota</taxon>
        <taxon>Metazoa</taxon>
        <taxon>Ecdysozoa</taxon>
        <taxon>Nematoda</taxon>
        <taxon>Chromadorea</taxon>
        <taxon>Rhabditida</taxon>
        <taxon>Spirurina</taxon>
        <taxon>Ascaridomorpha</taxon>
        <taxon>Ascaridoidea</taxon>
        <taxon>Toxocaridae</taxon>
        <taxon>Toxocara</taxon>
    </lineage>
</organism>
<reference evidence="1 2" key="2">
    <citation type="submission" date="2018-11" db="EMBL/GenBank/DDBJ databases">
        <authorList>
            <consortium name="Pathogen Informatics"/>
        </authorList>
    </citation>
    <scope>NUCLEOTIDE SEQUENCE [LARGE SCALE GENOMIC DNA]</scope>
</reference>
<keyword evidence="2" id="KW-1185">Reference proteome</keyword>
<dbReference type="EMBL" id="UYWY01008718">
    <property type="protein sequence ID" value="VDM31793.1"/>
    <property type="molecule type" value="Genomic_DNA"/>
</dbReference>
<evidence type="ECO:0000313" key="3">
    <source>
        <dbReference type="WBParaSite" id="TCNE_0000470401-mRNA-1"/>
    </source>
</evidence>
<proteinExistence type="predicted"/>
<protein>
    <submittedName>
        <fullName evidence="3">Capsid protein</fullName>
    </submittedName>
</protein>
<gene>
    <name evidence="1" type="ORF">TCNE_LOCUS4704</name>
</gene>
<sequence>FDIQYRSTTNFDQADGLSRLIGTQTTPNEDQVIAAISVETDMTRTLPNAVNALPINSQRQ</sequence>
<dbReference type="Proteomes" id="UP000050794">
    <property type="component" value="Unassembled WGS sequence"/>
</dbReference>
<evidence type="ECO:0000313" key="1">
    <source>
        <dbReference type="EMBL" id="VDM31793.1"/>
    </source>
</evidence>
<evidence type="ECO:0000313" key="2">
    <source>
        <dbReference type="Proteomes" id="UP000050794"/>
    </source>
</evidence>
<accession>A0A183U884</accession>